<dbReference type="EMBL" id="BGZK01000719">
    <property type="protein sequence ID" value="GBP57561.1"/>
    <property type="molecule type" value="Genomic_DNA"/>
</dbReference>
<protein>
    <submittedName>
        <fullName evidence="2">Uncharacterized protein</fullName>
    </submittedName>
</protein>
<comment type="caution">
    <text evidence="2">The sequence shown here is derived from an EMBL/GenBank/DDBJ whole genome shotgun (WGS) entry which is preliminary data.</text>
</comment>
<sequence length="118" mass="12542">MGAGGGGAGVRGRARRPAGYVPPLAGRRGDTRRDSSIGSQFRERAGAELRNRRRQRNRIGIDLTTSDFGTTRISRDSPAGRHPALAALTAPAPVAGNRCRGKTNRRIHSEPLSTGPDC</sequence>
<evidence type="ECO:0000313" key="3">
    <source>
        <dbReference type="Proteomes" id="UP000299102"/>
    </source>
</evidence>
<feature type="region of interest" description="Disordered" evidence="1">
    <location>
        <begin position="1"/>
        <end position="63"/>
    </location>
</feature>
<feature type="compositionally biased region" description="Basic and acidic residues" evidence="1">
    <location>
        <begin position="27"/>
        <end position="50"/>
    </location>
</feature>
<dbReference type="AlphaFoldDB" id="A0A4C1X1K7"/>
<feature type="region of interest" description="Disordered" evidence="1">
    <location>
        <begin position="96"/>
        <end position="118"/>
    </location>
</feature>
<organism evidence="2 3">
    <name type="scientific">Eumeta variegata</name>
    <name type="common">Bagworm moth</name>
    <name type="synonym">Eumeta japonica</name>
    <dbReference type="NCBI Taxonomy" id="151549"/>
    <lineage>
        <taxon>Eukaryota</taxon>
        <taxon>Metazoa</taxon>
        <taxon>Ecdysozoa</taxon>
        <taxon>Arthropoda</taxon>
        <taxon>Hexapoda</taxon>
        <taxon>Insecta</taxon>
        <taxon>Pterygota</taxon>
        <taxon>Neoptera</taxon>
        <taxon>Endopterygota</taxon>
        <taxon>Lepidoptera</taxon>
        <taxon>Glossata</taxon>
        <taxon>Ditrysia</taxon>
        <taxon>Tineoidea</taxon>
        <taxon>Psychidae</taxon>
        <taxon>Oiketicinae</taxon>
        <taxon>Eumeta</taxon>
    </lineage>
</organism>
<gene>
    <name evidence="2" type="ORF">EVAR_40090_1</name>
</gene>
<evidence type="ECO:0000313" key="2">
    <source>
        <dbReference type="EMBL" id="GBP57561.1"/>
    </source>
</evidence>
<reference evidence="2 3" key="1">
    <citation type="journal article" date="2019" name="Commun. Biol.">
        <title>The bagworm genome reveals a unique fibroin gene that provides high tensile strength.</title>
        <authorList>
            <person name="Kono N."/>
            <person name="Nakamura H."/>
            <person name="Ohtoshi R."/>
            <person name="Tomita M."/>
            <person name="Numata K."/>
            <person name="Arakawa K."/>
        </authorList>
    </citation>
    <scope>NUCLEOTIDE SEQUENCE [LARGE SCALE GENOMIC DNA]</scope>
</reference>
<proteinExistence type="predicted"/>
<dbReference type="Proteomes" id="UP000299102">
    <property type="component" value="Unassembled WGS sequence"/>
</dbReference>
<keyword evidence="3" id="KW-1185">Reference proteome</keyword>
<evidence type="ECO:0000256" key="1">
    <source>
        <dbReference type="SAM" id="MobiDB-lite"/>
    </source>
</evidence>
<feature type="compositionally biased region" description="Gly residues" evidence="1">
    <location>
        <begin position="1"/>
        <end position="10"/>
    </location>
</feature>
<name>A0A4C1X1K7_EUMVA</name>
<accession>A0A4C1X1K7</accession>